<reference evidence="7" key="1">
    <citation type="submission" date="2022-11" db="UniProtKB">
        <authorList>
            <consortium name="WormBaseParasite"/>
        </authorList>
    </citation>
    <scope>IDENTIFICATION</scope>
</reference>
<dbReference type="InterPro" id="IPR008978">
    <property type="entry name" value="HSP20-like_chaperone"/>
</dbReference>
<dbReference type="AlphaFoldDB" id="A0A915MBY2"/>
<evidence type="ECO:0000313" key="7">
    <source>
        <dbReference type="WBParaSite" id="scaffold3436_cov196.g6636"/>
    </source>
</evidence>
<dbReference type="PANTHER" id="PTHR45640:SF2">
    <property type="entry name" value="HEAT SHOCK PROTEIN BETA-11-RELATED"/>
    <property type="match status" value="1"/>
</dbReference>
<sequence length="202" mass="23324">MKKTNIKNKEENEIEDNNEVWHEFYYAIDLTQPGILGKHPSEIDKSVGNKEGGGEEEENNNKLNEETSKPINKDIIFEKKDENFQMRDHAAQMKIEPNGDFTYKVDVSGFRPEELNVEIEGNEVVVTGEHFNKQNEGETVHRQFTRRVYIPEGIKKETFKCGFDINGRSIYITAKQTVEGKRSIPIDFNPVNKIKDTETNTK</sequence>
<accession>A0A915MBY2</accession>
<feature type="compositionally biased region" description="Basic and acidic residues" evidence="4">
    <location>
        <begin position="39"/>
        <end position="48"/>
    </location>
</feature>
<dbReference type="PANTHER" id="PTHR45640">
    <property type="entry name" value="HEAT SHOCK PROTEIN HSP-12.2-RELATED"/>
    <property type="match status" value="1"/>
</dbReference>
<dbReference type="Gene3D" id="2.60.40.790">
    <property type="match status" value="1"/>
</dbReference>
<evidence type="ECO:0000259" key="5">
    <source>
        <dbReference type="PROSITE" id="PS01031"/>
    </source>
</evidence>
<organism evidence="6 7">
    <name type="scientific">Meloidogyne javanica</name>
    <name type="common">Root-knot nematode worm</name>
    <dbReference type="NCBI Taxonomy" id="6303"/>
    <lineage>
        <taxon>Eukaryota</taxon>
        <taxon>Metazoa</taxon>
        <taxon>Ecdysozoa</taxon>
        <taxon>Nematoda</taxon>
        <taxon>Chromadorea</taxon>
        <taxon>Rhabditida</taxon>
        <taxon>Tylenchina</taxon>
        <taxon>Tylenchomorpha</taxon>
        <taxon>Tylenchoidea</taxon>
        <taxon>Meloidogynidae</taxon>
        <taxon>Meloidogyninae</taxon>
        <taxon>Meloidogyne</taxon>
        <taxon>Meloidogyne incognita group</taxon>
    </lineage>
</organism>
<dbReference type="InterPro" id="IPR001436">
    <property type="entry name" value="Alpha-crystallin/sHSP_animal"/>
</dbReference>
<dbReference type="InterPro" id="IPR002068">
    <property type="entry name" value="A-crystallin/Hsp20_dom"/>
</dbReference>
<dbReference type="PROSITE" id="PS01031">
    <property type="entry name" value="SHSP"/>
    <property type="match status" value="1"/>
</dbReference>
<keyword evidence="1" id="KW-0346">Stress response</keyword>
<evidence type="ECO:0000313" key="6">
    <source>
        <dbReference type="Proteomes" id="UP000887561"/>
    </source>
</evidence>
<dbReference type="GO" id="GO:0009408">
    <property type="term" value="P:response to heat"/>
    <property type="evidence" value="ECO:0007669"/>
    <property type="project" value="TreeGrafter"/>
</dbReference>
<dbReference type="SUPFAM" id="SSF49764">
    <property type="entry name" value="HSP20-like chaperones"/>
    <property type="match status" value="1"/>
</dbReference>
<proteinExistence type="inferred from homology"/>
<feature type="region of interest" description="Disordered" evidence="4">
    <location>
        <begin position="35"/>
        <end position="67"/>
    </location>
</feature>
<name>A0A915MBY2_MELJA</name>
<feature type="domain" description="SHSP" evidence="5">
    <location>
        <begin position="83"/>
        <end position="189"/>
    </location>
</feature>
<evidence type="ECO:0000256" key="1">
    <source>
        <dbReference type="ARBA" id="ARBA00023016"/>
    </source>
</evidence>
<dbReference type="WBParaSite" id="scaffold3436_cov196.g6636">
    <property type="protein sequence ID" value="scaffold3436_cov196.g6636"/>
    <property type="gene ID" value="scaffold3436_cov196.g6636"/>
</dbReference>
<dbReference type="GO" id="GO:0005634">
    <property type="term" value="C:nucleus"/>
    <property type="evidence" value="ECO:0007669"/>
    <property type="project" value="TreeGrafter"/>
</dbReference>
<dbReference type="GO" id="GO:0051082">
    <property type="term" value="F:unfolded protein binding"/>
    <property type="evidence" value="ECO:0007669"/>
    <property type="project" value="TreeGrafter"/>
</dbReference>
<dbReference type="CDD" id="cd06526">
    <property type="entry name" value="metazoan_ACD"/>
    <property type="match status" value="1"/>
</dbReference>
<dbReference type="GO" id="GO:0042026">
    <property type="term" value="P:protein refolding"/>
    <property type="evidence" value="ECO:0007669"/>
    <property type="project" value="TreeGrafter"/>
</dbReference>
<protein>
    <submittedName>
        <fullName evidence="7">SHSP domain-containing protein</fullName>
    </submittedName>
</protein>
<comment type="similarity">
    <text evidence="2 3">Belongs to the small heat shock protein (HSP20) family.</text>
</comment>
<evidence type="ECO:0000256" key="4">
    <source>
        <dbReference type="SAM" id="MobiDB-lite"/>
    </source>
</evidence>
<evidence type="ECO:0000256" key="3">
    <source>
        <dbReference type="RuleBase" id="RU003616"/>
    </source>
</evidence>
<evidence type="ECO:0000256" key="2">
    <source>
        <dbReference type="PROSITE-ProRule" id="PRU00285"/>
    </source>
</evidence>
<dbReference type="GO" id="GO:0005737">
    <property type="term" value="C:cytoplasm"/>
    <property type="evidence" value="ECO:0007669"/>
    <property type="project" value="TreeGrafter"/>
</dbReference>
<dbReference type="Proteomes" id="UP000887561">
    <property type="component" value="Unplaced"/>
</dbReference>
<dbReference type="Pfam" id="PF00011">
    <property type="entry name" value="HSP20"/>
    <property type="match status" value="1"/>
</dbReference>
<keyword evidence="6" id="KW-1185">Reference proteome</keyword>